<dbReference type="GO" id="GO:0071555">
    <property type="term" value="P:cell wall organization"/>
    <property type="evidence" value="ECO:0007669"/>
    <property type="project" value="UniProtKB-KW"/>
</dbReference>
<comment type="caution">
    <text evidence="12">The sequence shown here is derived from an EMBL/GenBank/DDBJ whole genome shotgun (WGS) entry which is preliminary data.</text>
</comment>
<feature type="chain" id="PRO_5040942022" description="glucan endo-1,3-beta-D-glucosidase" evidence="9">
    <location>
        <begin position="19"/>
        <end position="858"/>
    </location>
</feature>
<evidence type="ECO:0000256" key="8">
    <source>
        <dbReference type="ARBA" id="ARBA00023326"/>
    </source>
</evidence>
<evidence type="ECO:0000313" key="12">
    <source>
        <dbReference type="EMBL" id="KAJ4393214.1"/>
    </source>
</evidence>
<dbReference type="PANTHER" id="PTHR31983">
    <property type="entry name" value="ENDO-1,3(4)-BETA-GLUCANASE 1"/>
    <property type="match status" value="1"/>
</dbReference>
<evidence type="ECO:0000256" key="3">
    <source>
        <dbReference type="ARBA" id="ARBA00012780"/>
    </source>
</evidence>
<evidence type="ECO:0000256" key="1">
    <source>
        <dbReference type="ARBA" id="ARBA00000382"/>
    </source>
</evidence>
<dbReference type="GO" id="GO:0009986">
    <property type="term" value="C:cell surface"/>
    <property type="evidence" value="ECO:0007669"/>
    <property type="project" value="TreeGrafter"/>
</dbReference>
<keyword evidence="5" id="KW-0119">Carbohydrate metabolism</keyword>
<evidence type="ECO:0000259" key="11">
    <source>
        <dbReference type="Pfam" id="PF17652"/>
    </source>
</evidence>
<feature type="domain" description="Glycosyl hydrolase family 81 C-terminal" evidence="11">
    <location>
        <begin position="500"/>
        <end position="849"/>
    </location>
</feature>
<keyword evidence="13" id="KW-1185">Reference proteome</keyword>
<dbReference type="Pfam" id="PF17652">
    <property type="entry name" value="Glyco_hydro81C"/>
    <property type="match status" value="1"/>
</dbReference>
<evidence type="ECO:0000256" key="9">
    <source>
        <dbReference type="SAM" id="SignalP"/>
    </source>
</evidence>
<comment type="similarity">
    <text evidence="2">Belongs to the glycosyl hydrolase 81 family.</text>
</comment>
<dbReference type="GO" id="GO:0042973">
    <property type="term" value="F:glucan endo-1,3-beta-D-glucosidase activity"/>
    <property type="evidence" value="ECO:0007669"/>
    <property type="project" value="UniProtKB-EC"/>
</dbReference>
<evidence type="ECO:0000256" key="6">
    <source>
        <dbReference type="ARBA" id="ARBA00023295"/>
    </source>
</evidence>
<protein>
    <recommendedName>
        <fullName evidence="3">glucan endo-1,3-beta-D-glucosidase</fullName>
        <ecNumber evidence="3">3.2.1.39</ecNumber>
    </recommendedName>
</protein>
<accession>A0A9W8YUR2</accession>
<keyword evidence="4 12" id="KW-0378">Hydrolase</keyword>
<keyword evidence="7" id="KW-0961">Cell wall biogenesis/degradation</keyword>
<keyword evidence="6 12" id="KW-0326">Glycosidase</keyword>
<evidence type="ECO:0000256" key="4">
    <source>
        <dbReference type="ARBA" id="ARBA00022801"/>
    </source>
</evidence>
<dbReference type="FunFam" id="1.10.287.1170:FF:000001">
    <property type="entry name" value="Endo-1,3-beta-glucanase Engl1"/>
    <property type="match status" value="1"/>
</dbReference>
<dbReference type="EC" id="3.2.1.39" evidence="3"/>
<reference evidence="12" key="1">
    <citation type="submission" date="2022-10" db="EMBL/GenBank/DDBJ databases">
        <title>Tapping the CABI collections for fungal endophytes: first genome assemblies for Collariella, Neodidymelliopsis, Ascochyta clinopodiicola, Didymella pomorum, Didymosphaeria variabile, Neocosmospora piperis and Neocucurbitaria cava.</title>
        <authorList>
            <person name="Hill R."/>
        </authorList>
    </citation>
    <scope>NUCLEOTIDE SEQUENCE</scope>
    <source>
        <strain evidence="12">IMI 355082</strain>
    </source>
</reference>
<dbReference type="GO" id="GO:0052861">
    <property type="term" value="F:endo-1,3(4)-beta-glucanase activity"/>
    <property type="evidence" value="ECO:0007669"/>
    <property type="project" value="InterPro"/>
</dbReference>
<dbReference type="PROSITE" id="PS52008">
    <property type="entry name" value="GH81"/>
    <property type="match status" value="1"/>
</dbReference>
<evidence type="ECO:0000256" key="7">
    <source>
        <dbReference type="ARBA" id="ARBA00023316"/>
    </source>
</evidence>
<evidence type="ECO:0000313" key="13">
    <source>
        <dbReference type="Proteomes" id="UP001140453"/>
    </source>
</evidence>
<dbReference type="InterPro" id="IPR005200">
    <property type="entry name" value="Endo-beta-glucanase"/>
</dbReference>
<dbReference type="OrthoDB" id="4473401at2759"/>
<keyword evidence="8" id="KW-0624">Polysaccharide degradation</keyword>
<dbReference type="InterPro" id="IPR040451">
    <property type="entry name" value="GH81_N"/>
</dbReference>
<feature type="domain" description="Glycosyl hydrolase family 81 N-terminal" evidence="10">
    <location>
        <begin position="170"/>
        <end position="492"/>
    </location>
</feature>
<organism evidence="12 13">
    <name type="scientific">Gnomoniopsis smithogilvyi</name>
    <dbReference type="NCBI Taxonomy" id="1191159"/>
    <lineage>
        <taxon>Eukaryota</taxon>
        <taxon>Fungi</taxon>
        <taxon>Dikarya</taxon>
        <taxon>Ascomycota</taxon>
        <taxon>Pezizomycotina</taxon>
        <taxon>Sordariomycetes</taxon>
        <taxon>Sordariomycetidae</taxon>
        <taxon>Diaporthales</taxon>
        <taxon>Gnomoniaceae</taxon>
        <taxon>Gnomoniopsis</taxon>
    </lineage>
</organism>
<dbReference type="EMBL" id="JAPEVB010000002">
    <property type="protein sequence ID" value="KAJ4393214.1"/>
    <property type="molecule type" value="Genomic_DNA"/>
</dbReference>
<feature type="signal peptide" evidence="9">
    <location>
        <begin position="1"/>
        <end position="18"/>
    </location>
</feature>
<dbReference type="Pfam" id="PF03639">
    <property type="entry name" value="Glyco_hydro_81"/>
    <property type="match status" value="1"/>
</dbReference>
<evidence type="ECO:0000256" key="5">
    <source>
        <dbReference type="ARBA" id="ARBA00023277"/>
    </source>
</evidence>
<dbReference type="FunFam" id="2.70.98.30:FF:000006">
    <property type="entry name" value="Endo-1,3-beta-glucanase Engl1"/>
    <property type="match status" value="1"/>
</dbReference>
<proteinExistence type="inferred from homology"/>
<sequence length="858" mass="91610">MMLPFLLLTALQLLPCQGRPFQPRELDTISCSEEQTLTPQLSPTLLEEQVSLGGSSYPTVDITALQSVISATTVTVITSAVPTGTVQILPTPEVNGDTVGSVHTSLETAGHQLQNPLLTSDIASPTSLISTASTMVIKHPAYSLPVASTNIFQPIATDAPPSQIPQRSDHPVPRLGIEQSGPGLSTNKFYQNFFLGTQASGTWLHPYSIAWSKGTGVTSSWGMAVSHIDASQRALGPVNDYGAVDYFINPIGIQSLVLSAAELGSSTNLTTTNLTDMSVVVQLRPSSSADPAIEFPLTQGAGFVTGVYHGVTPVIQSGVFFLNVTKVNTQPRPGVTKYSVALNDGNTWFLYATSTDGTTLDLQVVNNGLIQATAPFTGTIQVAKDPNGAGEALYDAACGSYATGVNVSGTAVGMQGTYTFTFQKAGLSGAPLLMFALPHHVQSFDNAANSSLQTALQLQTTTKGVASAVVADSWTMVEARLPVSMSFVPWSPTEGSKKTLSAAAAASILAVAQSELSQDISAQTNLNSMYYSGKAFAKFAMILSVVYDMLGETALAAAGLEQLKAAFSVFTNNTQIYPLVYESAWGGVVSSATYVTGDSGADFGNTYYNDHHFHYGYHVLAAAIIGHLDGAWLTDNQAWVDMLVRDYANPSSVDTYFPVNRMFDWYHGHSFAHGLFESADGRDQESSSEDTMAAYAIKMWGMVSGDANMAARGNLMLAVQARSLNMYYLYSDGNTVEPSDFVGNRVAGILFENKIDHTTYFGTNIEYIEGIHMLPLLPSTPFIRPADFVEQEWAQYFDDGRADTVVGGWKGVLYGDYSTIDPAGAFAFFNQSTFDSSWLDGGASLTWYLAFSAALAGL</sequence>
<dbReference type="PANTHER" id="PTHR31983:SF0">
    <property type="entry name" value="GLUCAN ENDO-1,3-BETA-D-GLUCOSIDASE 2"/>
    <property type="match status" value="1"/>
</dbReference>
<dbReference type="AlphaFoldDB" id="A0A9W8YUR2"/>
<evidence type="ECO:0000259" key="10">
    <source>
        <dbReference type="Pfam" id="PF03639"/>
    </source>
</evidence>
<keyword evidence="9" id="KW-0732">Signal</keyword>
<dbReference type="Gene3D" id="2.70.98.30">
    <property type="entry name" value="Golgi alpha-mannosidase II, domain 4"/>
    <property type="match status" value="1"/>
</dbReference>
<dbReference type="InterPro" id="IPR040720">
    <property type="entry name" value="GH81_C"/>
</dbReference>
<dbReference type="GO" id="GO:0000272">
    <property type="term" value="P:polysaccharide catabolic process"/>
    <property type="evidence" value="ECO:0007669"/>
    <property type="project" value="UniProtKB-KW"/>
</dbReference>
<gene>
    <name evidence="12" type="primary">ACF2_1</name>
    <name evidence="12" type="ORF">N0V93_002422</name>
</gene>
<dbReference type="Proteomes" id="UP001140453">
    <property type="component" value="Unassembled WGS sequence"/>
</dbReference>
<comment type="catalytic activity">
    <reaction evidence="1">
        <text>Hydrolysis of (1-&gt;3)-beta-D-glucosidic linkages in (1-&gt;3)-beta-D-glucans.</text>
        <dbReference type="EC" id="3.2.1.39"/>
    </reaction>
</comment>
<dbReference type="Gene3D" id="1.10.287.1170">
    <property type="entry name" value="glycoside hydrolase family 81 endo-[beta] glucanase"/>
    <property type="match status" value="1"/>
</dbReference>
<evidence type="ECO:0000256" key="2">
    <source>
        <dbReference type="ARBA" id="ARBA00010730"/>
    </source>
</evidence>
<name>A0A9W8YUR2_9PEZI</name>